<feature type="transmembrane region" description="Helical" evidence="1">
    <location>
        <begin position="85"/>
        <end position="104"/>
    </location>
</feature>
<name>A0A437PUQ9_9BACT</name>
<proteinExistence type="predicted"/>
<evidence type="ECO:0000313" key="2">
    <source>
        <dbReference type="EMBL" id="RVU25994.1"/>
    </source>
</evidence>
<dbReference type="Proteomes" id="UP000282832">
    <property type="component" value="Unassembled WGS sequence"/>
</dbReference>
<dbReference type="EMBL" id="SACY01000002">
    <property type="protein sequence ID" value="RVU25994.1"/>
    <property type="molecule type" value="Genomic_DNA"/>
</dbReference>
<keyword evidence="1" id="KW-1133">Transmembrane helix</keyword>
<sequence length="146" mass="16081">MYSIFLTLHSYLRWVVLVLGLLSVFNGIKGGSSGLAYTEKDRKTGLFFMISLHTQLLIGLVLYFFLSPITQAAFADFGAAMKDPATRLIAVEHITVNILAVVLATVANAKNKKAIPDAQKHKNAWLLNGLALILILSRIPWDRLTA</sequence>
<evidence type="ECO:0000313" key="3">
    <source>
        <dbReference type="Proteomes" id="UP000282832"/>
    </source>
</evidence>
<accession>A0A437PUQ9</accession>
<keyword evidence="3" id="KW-1185">Reference proteome</keyword>
<keyword evidence="1" id="KW-0812">Transmembrane</keyword>
<dbReference type="AlphaFoldDB" id="A0A437PUQ9"/>
<evidence type="ECO:0008006" key="4">
    <source>
        <dbReference type="Google" id="ProtNLM"/>
    </source>
</evidence>
<feature type="transmembrane region" description="Helical" evidence="1">
    <location>
        <begin position="46"/>
        <end position="65"/>
    </location>
</feature>
<gene>
    <name evidence="2" type="ORF">EOJ36_06150</name>
</gene>
<evidence type="ECO:0000256" key="1">
    <source>
        <dbReference type="SAM" id="Phobius"/>
    </source>
</evidence>
<protein>
    <recommendedName>
        <fullName evidence="4">Cytochrome B</fullName>
    </recommendedName>
</protein>
<keyword evidence="1" id="KW-0472">Membrane</keyword>
<feature type="transmembrane region" description="Helical" evidence="1">
    <location>
        <begin position="124"/>
        <end position="141"/>
    </location>
</feature>
<dbReference type="OrthoDB" id="329514at2"/>
<reference evidence="2 3" key="1">
    <citation type="submission" date="2019-01" db="EMBL/GenBank/DDBJ databases">
        <authorList>
            <person name="Chen W.-M."/>
        </authorList>
    </citation>
    <scope>NUCLEOTIDE SEQUENCE [LARGE SCALE GENOMIC DNA]</scope>
    <source>
        <strain evidence="2 3">FSY-15</strain>
    </source>
</reference>
<organism evidence="2 3">
    <name type="scientific">Sandaracinomonas limnophila</name>
    <dbReference type="NCBI Taxonomy" id="1862386"/>
    <lineage>
        <taxon>Bacteria</taxon>
        <taxon>Pseudomonadati</taxon>
        <taxon>Bacteroidota</taxon>
        <taxon>Cytophagia</taxon>
        <taxon>Cytophagales</taxon>
        <taxon>Flectobacillaceae</taxon>
        <taxon>Sandaracinomonas</taxon>
    </lineage>
</organism>
<dbReference type="RefSeq" id="WP_127803407.1">
    <property type="nucleotide sequence ID" value="NZ_SACY01000002.1"/>
</dbReference>
<comment type="caution">
    <text evidence="2">The sequence shown here is derived from an EMBL/GenBank/DDBJ whole genome shotgun (WGS) entry which is preliminary data.</text>
</comment>